<reference evidence="1 2" key="1">
    <citation type="submission" date="2020-08" db="EMBL/GenBank/DDBJ databases">
        <title>Genomic Encyclopedia of Type Strains, Phase IV (KMG-IV): sequencing the most valuable type-strain genomes for metagenomic binning, comparative biology and taxonomic classification.</title>
        <authorList>
            <person name="Goeker M."/>
        </authorList>
    </citation>
    <scope>NUCLEOTIDE SEQUENCE [LARGE SCALE GENOMIC DNA]</scope>
    <source>
        <strain evidence="1 2">DSM 25701</strain>
    </source>
</reference>
<dbReference type="EMBL" id="JACHHW010000001">
    <property type="protein sequence ID" value="MBB5185747.1"/>
    <property type="molecule type" value="Genomic_DNA"/>
</dbReference>
<proteinExistence type="predicted"/>
<gene>
    <name evidence="1" type="ORF">HNQ57_000006</name>
</gene>
<accession>A0A840QZ77</accession>
<organism evidence="1 2">
    <name type="scientific">Zhongshania antarctica</name>
    <dbReference type="NCBI Taxonomy" id="641702"/>
    <lineage>
        <taxon>Bacteria</taxon>
        <taxon>Pseudomonadati</taxon>
        <taxon>Pseudomonadota</taxon>
        <taxon>Gammaproteobacteria</taxon>
        <taxon>Cellvibrionales</taxon>
        <taxon>Spongiibacteraceae</taxon>
        <taxon>Zhongshania</taxon>
    </lineage>
</organism>
<comment type="caution">
    <text evidence="1">The sequence shown here is derived from an EMBL/GenBank/DDBJ whole genome shotgun (WGS) entry which is preliminary data.</text>
</comment>
<dbReference type="RefSeq" id="WP_264299227.1">
    <property type="nucleotide sequence ID" value="NZ_JACHHW010000001.1"/>
</dbReference>
<keyword evidence="2" id="KW-1185">Reference proteome</keyword>
<dbReference type="AlphaFoldDB" id="A0A840QZ77"/>
<evidence type="ECO:0000313" key="1">
    <source>
        <dbReference type="EMBL" id="MBB5185747.1"/>
    </source>
</evidence>
<name>A0A840QZ77_9GAMM</name>
<sequence>MSRAQFGGWACVNPLLITVAATVKLAGIDKSGCLSALEED</sequence>
<protein>
    <submittedName>
        <fullName evidence="1">Uncharacterized protein</fullName>
    </submittedName>
</protein>
<dbReference type="Proteomes" id="UP000536640">
    <property type="component" value="Unassembled WGS sequence"/>
</dbReference>
<evidence type="ECO:0000313" key="2">
    <source>
        <dbReference type="Proteomes" id="UP000536640"/>
    </source>
</evidence>